<feature type="region of interest" description="Disordered" evidence="1">
    <location>
        <begin position="1"/>
        <end position="96"/>
    </location>
</feature>
<keyword evidence="4" id="KW-1185">Reference proteome</keyword>
<proteinExistence type="predicted"/>
<dbReference type="OrthoDB" id="4150221at2759"/>
<dbReference type="EMBL" id="KE747827">
    <property type="protein sequence ID" value="RMZ71584.1"/>
    <property type="molecule type" value="Genomic_DNA"/>
</dbReference>
<sequence length="423" mass="46286">MPYNTRRKSLSLPSLGIQLPGGPRSARSPPSTSDGQQHVAKKQKRSHSGSLSSALPLPSRPATLRFDEHRPKSSGRLADTPPPSPGTESGSTKVDTQGIDDEIVVGVIEQLQKTGNRPHLLKELALVLSPIIPIVERYVPKLRAATLGPCYTCLHAYSSANPAAIISSRLATYLKRNWTALSRCPLDKKLVGTHPKRVYYFLSTCPHQPIPADGGSALVTPRIVTPSLSSATSEEEDMDARSRGRMSPSPELDLSDYDSHASDPFSNQTHPPTTANISHNRRAQSPPLERDEREFTQTASFLQQRRMSQEAERQRSASASAEPIQSSDTTMEEIAVSVEETLESAARKDSEAAAALFGQMDQLMSFHAALSPNSPALKPILALEMPPPSLKRKEMKLELDDDWIMKSPELIDLDELDDLFGGY</sequence>
<feature type="compositionally biased region" description="Polar residues" evidence="1">
    <location>
        <begin position="264"/>
        <end position="278"/>
    </location>
</feature>
<reference evidence="3 4" key="1">
    <citation type="journal article" date="2014" name="PLoS ONE">
        <title>De novo Genome Assembly of the Fungal Plant Pathogen Pyrenophora semeniperda.</title>
        <authorList>
            <person name="Soliai M.M."/>
            <person name="Meyer S.E."/>
            <person name="Udall J.A."/>
            <person name="Elzinga D.E."/>
            <person name="Hermansen R.A."/>
            <person name="Bodily P.M."/>
            <person name="Hart A.A."/>
            <person name="Coleman C.E."/>
        </authorList>
    </citation>
    <scope>NUCLEOTIDE SEQUENCE [LARGE SCALE GENOMIC DNA]</scope>
    <source>
        <strain evidence="3 4">CCB06</strain>
        <tissue evidence="3">Mycelium</tissue>
    </source>
</reference>
<organism evidence="3 4">
    <name type="scientific">Pyrenophora seminiperda CCB06</name>
    <dbReference type="NCBI Taxonomy" id="1302712"/>
    <lineage>
        <taxon>Eukaryota</taxon>
        <taxon>Fungi</taxon>
        <taxon>Dikarya</taxon>
        <taxon>Ascomycota</taxon>
        <taxon>Pezizomycotina</taxon>
        <taxon>Dothideomycetes</taxon>
        <taxon>Pleosporomycetidae</taxon>
        <taxon>Pleosporales</taxon>
        <taxon>Pleosporineae</taxon>
        <taxon>Pleosporaceae</taxon>
        <taxon>Pyrenophora</taxon>
    </lineage>
</organism>
<evidence type="ECO:0000259" key="2">
    <source>
        <dbReference type="Pfam" id="PF25318"/>
    </source>
</evidence>
<feature type="compositionally biased region" description="Low complexity" evidence="1">
    <location>
        <begin position="48"/>
        <end position="64"/>
    </location>
</feature>
<evidence type="ECO:0000256" key="1">
    <source>
        <dbReference type="SAM" id="MobiDB-lite"/>
    </source>
</evidence>
<dbReference type="AlphaFoldDB" id="A0A3M7MB45"/>
<dbReference type="Pfam" id="PF25318">
    <property type="entry name" value="WHD_GDS1"/>
    <property type="match status" value="2"/>
</dbReference>
<feature type="region of interest" description="Disordered" evidence="1">
    <location>
        <begin position="224"/>
        <end position="329"/>
    </location>
</feature>
<feature type="domain" description="GDS1 winged helix" evidence="2">
    <location>
        <begin position="158"/>
        <end position="209"/>
    </location>
</feature>
<feature type="domain" description="GDS1 winged helix" evidence="2">
    <location>
        <begin position="95"/>
        <end position="135"/>
    </location>
</feature>
<feature type="compositionally biased region" description="Polar residues" evidence="1">
    <location>
        <begin position="296"/>
        <end position="306"/>
    </location>
</feature>
<dbReference type="InterPro" id="IPR057511">
    <property type="entry name" value="WH_GDS1"/>
</dbReference>
<accession>A0A3M7MB45</accession>
<dbReference type="Proteomes" id="UP000265663">
    <property type="component" value="Unassembled WGS sequence"/>
</dbReference>
<feature type="compositionally biased region" description="Low complexity" evidence="1">
    <location>
        <begin position="20"/>
        <end position="33"/>
    </location>
</feature>
<protein>
    <submittedName>
        <fullName evidence="3">Mucin</fullName>
    </submittedName>
</protein>
<evidence type="ECO:0000313" key="4">
    <source>
        <dbReference type="Proteomes" id="UP000265663"/>
    </source>
</evidence>
<gene>
    <name evidence="3" type="ORF">GMOD_00006714</name>
</gene>
<evidence type="ECO:0000313" key="3">
    <source>
        <dbReference type="EMBL" id="RMZ71584.1"/>
    </source>
</evidence>
<name>A0A3M7MB45_9PLEO</name>